<accession>A0ABT7ZJM6</accession>
<feature type="transmembrane region" description="Helical" evidence="1">
    <location>
        <begin position="35"/>
        <end position="54"/>
    </location>
</feature>
<evidence type="ECO:0000313" key="2">
    <source>
        <dbReference type="EMBL" id="MDN3427354.1"/>
    </source>
</evidence>
<feature type="transmembrane region" description="Helical" evidence="1">
    <location>
        <begin position="6"/>
        <end position="23"/>
    </location>
</feature>
<dbReference type="EMBL" id="JASDCQ010000002">
    <property type="protein sequence ID" value="MDN3427354.1"/>
    <property type="molecule type" value="Genomic_DNA"/>
</dbReference>
<organism evidence="2 3">
    <name type="scientific">Planococcus notacanthi</name>
    <dbReference type="NCBI Taxonomy" id="3035188"/>
    <lineage>
        <taxon>Bacteria</taxon>
        <taxon>Bacillati</taxon>
        <taxon>Bacillota</taxon>
        <taxon>Bacilli</taxon>
        <taxon>Bacillales</taxon>
        <taxon>Caryophanaceae</taxon>
        <taxon>Planococcus</taxon>
    </lineage>
</organism>
<evidence type="ECO:0000313" key="3">
    <source>
        <dbReference type="Proteomes" id="UP001225873"/>
    </source>
</evidence>
<keyword evidence="1" id="KW-0472">Membrane</keyword>
<dbReference type="RefSeq" id="WP_290214759.1">
    <property type="nucleotide sequence ID" value="NZ_JASDCQ010000002.1"/>
</dbReference>
<keyword evidence="3" id="KW-1185">Reference proteome</keyword>
<name>A0ABT7ZJM6_9BACL</name>
<comment type="caution">
    <text evidence="2">The sequence shown here is derived from an EMBL/GenBank/DDBJ whole genome shotgun (WGS) entry which is preliminary data.</text>
</comment>
<proteinExistence type="predicted"/>
<keyword evidence="1" id="KW-0812">Transmembrane</keyword>
<evidence type="ECO:0000256" key="1">
    <source>
        <dbReference type="SAM" id="Phobius"/>
    </source>
</evidence>
<sequence length="91" mass="10313">MWPTIFTLAMLIMFGCSIKKIIAKRKEASITGWKSLGTSICFFLIAAINLLAYWFDFSGIISLSLTILLLAAGAYFTRYLPNERKWNNAKL</sequence>
<keyword evidence="1" id="KW-1133">Transmembrane helix</keyword>
<protein>
    <recommendedName>
        <fullName evidence="4">YtpI-like protein</fullName>
    </recommendedName>
</protein>
<dbReference type="Proteomes" id="UP001225873">
    <property type="component" value="Unassembled WGS sequence"/>
</dbReference>
<evidence type="ECO:0008006" key="4">
    <source>
        <dbReference type="Google" id="ProtNLM"/>
    </source>
</evidence>
<feature type="transmembrane region" description="Helical" evidence="1">
    <location>
        <begin position="60"/>
        <end position="80"/>
    </location>
</feature>
<gene>
    <name evidence="2" type="ORF">QMA01_08630</name>
</gene>
<reference evidence="2 3" key="1">
    <citation type="submission" date="2023-03" db="EMBL/GenBank/DDBJ databases">
        <authorList>
            <person name="Uniacke-Lowe S."/>
            <person name="Ross P."/>
            <person name="Hill C."/>
        </authorList>
    </citation>
    <scope>NUCLEOTIDE SEQUENCE [LARGE SCALE GENOMIC DNA]</scope>
    <source>
        <strain evidence="2 3">APC 4016</strain>
    </source>
</reference>